<sequence>MNKKKEPVFLGHHYFLTCHCLFYCHGVDPFPFYFSILSLLIYNSKDVLRLIESSFFFFFFLLFIIISSFTSSLS</sequence>
<evidence type="ECO:0000256" key="1">
    <source>
        <dbReference type="SAM" id="Phobius"/>
    </source>
</evidence>
<proteinExistence type="predicted"/>
<evidence type="ECO:0000313" key="2">
    <source>
        <dbReference type="EMBL" id="KAL0077489.1"/>
    </source>
</evidence>
<keyword evidence="1" id="KW-0472">Membrane</keyword>
<keyword evidence="1" id="KW-1133">Transmembrane helix</keyword>
<name>A0ABR3ANE6_PHYBL</name>
<feature type="transmembrane region" description="Helical" evidence="1">
    <location>
        <begin position="20"/>
        <end position="42"/>
    </location>
</feature>
<reference evidence="2 3" key="1">
    <citation type="submission" date="2024-04" db="EMBL/GenBank/DDBJ databases">
        <title>Symmetric and asymmetric DNA N6-adenine methylation regulates different biological responses in Mucorales.</title>
        <authorList>
            <consortium name="Lawrence Berkeley National Laboratory"/>
            <person name="Lax C."/>
            <person name="Mondo S.J."/>
            <person name="Osorio-Concepcion M."/>
            <person name="Muszewska A."/>
            <person name="Corrochano-Luque M."/>
            <person name="Gutierrez G."/>
            <person name="Riley R."/>
            <person name="Lipzen A."/>
            <person name="Guo J."/>
            <person name="Hundley H."/>
            <person name="Amirebrahimi M."/>
            <person name="Ng V."/>
            <person name="Lorenzo-Gutierrez D."/>
            <person name="Binder U."/>
            <person name="Yang J."/>
            <person name="Song Y."/>
            <person name="Canovas D."/>
            <person name="Navarro E."/>
            <person name="Freitag M."/>
            <person name="Gabaldon T."/>
            <person name="Grigoriev I.V."/>
            <person name="Corrochano L.M."/>
            <person name="Nicolas F.E."/>
            <person name="Garre V."/>
        </authorList>
    </citation>
    <scope>NUCLEOTIDE SEQUENCE [LARGE SCALE GENOMIC DNA]</scope>
    <source>
        <strain evidence="2 3">L51</strain>
    </source>
</reference>
<protein>
    <submittedName>
        <fullName evidence="2">Uncharacterized protein</fullName>
    </submittedName>
</protein>
<feature type="transmembrane region" description="Helical" evidence="1">
    <location>
        <begin position="54"/>
        <end position="73"/>
    </location>
</feature>
<keyword evidence="3" id="KW-1185">Reference proteome</keyword>
<gene>
    <name evidence="2" type="ORF">J3Q64DRAFT_1767938</name>
</gene>
<keyword evidence="1" id="KW-0812">Transmembrane</keyword>
<dbReference type="EMBL" id="JBCLYO010000027">
    <property type="protein sequence ID" value="KAL0077489.1"/>
    <property type="molecule type" value="Genomic_DNA"/>
</dbReference>
<comment type="caution">
    <text evidence="2">The sequence shown here is derived from an EMBL/GenBank/DDBJ whole genome shotgun (WGS) entry which is preliminary data.</text>
</comment>
<evidence type="ECO:0000313" key="3">
    <source>
        <dbReference type="Proteomes" id="UP001448207"/>
    </source>
</evidence>
<accession>A0ABR3ANE6</accession>
<dbReference type="Proteomes" id="UP001448207">
    <property type="component" value="Unassembled WGS sequence"/>
</dbReference>
<organism evidence="2 3">
    <name type="scientific">Phycomyces blakesleeanus</name>
    <dbReference type="NCBI Taxonomy" id="4837"/>
    <lineage>
        <taxon>Eukaryota</taxon>
        <taxon>Fungi</taxon>
        <taxon>Fungi incertae sedis</taxon>
        <taxon>Mucoromycota</taxon>
        <taxon>Mucoromycotina</taxon>
        <taxon>Mucoromycetes</taxon>
        <taxon>Mucorales</taxon>
        <taxon>Phycomycetaceae</taxon>
        <taxon>Phycomyces</taxon>
    </lineage>
</organism>